<dbReference type="PANTHER" id="PTHR43808">
    <property type="entry name" value="ACETYLORNITHINE DEACETYLASE"/>
    <property type="match status" value="1"/>
</dbReference>
<comment type="cofactor">
    <cofactor evidence="1">
        <name>Zn(2+)</name>
        <dbReference type="ChEBI" id="CHEBI:29105"/>
    </cofactor>
</comment>
<dbReference type="SUPFAM" id="SSF55031">
    <property type="entry name" value="Bacterial exopeptidase dimerisation domain"/>
    <property type="match status" value="1"/>
</dbReference>
<evidence type="ECO:0000256" key="1">
    <source>
        <dbReference type="ARBA" id="ARBA00001947"/>
    </source>
</evidence>
<feature type="domain" description="Peptidase M20 dimerisation" evidence="6">
    <location>
        <begin position="210"/>
        <end position="326"/>
    </location>
</feature>
<dbReference type="InterPro" id="IPR011650">
    <property type="entry name" value="Peptidase_M20_dimer"/>
</dbReference>
<dbReference type="GO" id="GO:0046872">
    <property type="term" value="F:metal ion binding"/>
    <property type="evidence" value="ECO:0007669"/>
    <property type="project" value="UniProtKB-KW"/>
</dbReference>
<organism evidence="7">
    <name type="scientific">Roseihalotalea indica</name>
    <dbReference type="NCBI Taxonomy" id="2867963"/>
    <lineage>
        <taxon>Bacteria</taxon>
        <taxon>Pseudomonadati</taxon>
        <taxon>Bacteroidota</taxon>
        <taxon>Cytophagia</taxon>
        <taxon>Cytophagales</taxon>
        <taxon>Catalimonadaceae</taxon>
        <taxon>Roseihalotalea</taxon>
    </lineage>
</organism>
<dbReference type="InterPro" id="IPR036264">
    <property type="entry name" value="Bact_exopeptidase_dim_dom"/>
</dbReference>
<evidence type="ECO:0000256" key="4">
    <source>
        <dbReference type="ARBA" id="ARBA00022833"/>
    </source>
</evidence>
<dbReference type="Gene3D" id="3.30.70.360">
    <property type="match status" value="1"/>
</dbReference>
<dbReference type="InterPro" id="IPR001261">
    <property type="entry name" value="ArgE/DapE_CS"/>
</dbReference>
<keyword evidence="3" id="KW-0378">Hydrolase</keyword>
<dbReference type="Gene3D" id="3.40.630.10">
    <property type="entry name" value="Zn peptidases"/>
    <property type="match status" value="1"/>
</dbReference>
<dbReference type="AlphaFoldDB" id="A0AA49GSA8"/>
<keyword evidence="4" id="KW-0862">Zinc</keyword>
<proteinExistence type="predicted"/>
<reference evidence="7" key="2">
    <citation type="journal article" date="2024" name="Antonie Van Leeuwenhoek">
        <title>Roseihalotalea indica gen. nov., sp. nov., a halophilic Bacteroidetes from mesopelagic Southwest Indian Ocean with higher carbohydrate metabolic potential.</title>
        <authorList>
            <person name="Chen B."/>
            <person name="Zhang M."/>
            <person name="Lin D."/>
            <person name="Ye J."/>
            <person name="Tang K."/>
        </authorList>
    </citation>
    <scope>NUCLEOTIDE SEQUENCE</scope>
    <source>
        <strain evidence="7">TK19036</strain>
    </source>
</reference>
<dbReference type="EMBL" id="CP120682">
    <property type="protein sequence ID" value="WKN37456.1"/>
    <property type="molecule type" value="Genomic_DNA"/>
</dbReference>
<dbReference type="InterPro" id="IPR050072">
    <property type="entry name" value="Peptidase_M20A"/>
</dbReference>
<keyword evidence="2" id="KW-0479">Metal-binding</keyword>
<gene>
    <name evidence="7" type="ORF">K4G66_01870</name>
</gene>
<protein>
    <submittedName>
        <fullName evidence="7">M20/M25/M40 family metallo-hydrolase</fullName>
    </submittedName>
</protein>
<evidence type="ECO:0000256" key="2">
    <source>
        <dbReference type="ARBA" id="ARBA00022723"/>
    </source>
</evidence>
<evidence type="ECO:0000313" key="7">
    <source>
        <dbReference type="EMBL" id="WKN37456.1"/>
    </source>
</evidence>
<reference evidence="7" key="1">
    <citation type="journal article" date="2023" name="Comput. Struct. Biotechnol. J.">
        <title>Discovery of a novel marine Bacteroidetes with a rich repertoire of carbohydrate-active enzymes.</title>
        <authorList>
            <person name="Chen B."/>
            <person name="Liu G."/>
            <person name="Chen Q."/>
            <person name="Wang H."/>
            <person name="Liu L."/>
            <person name="Tang K."/>
        </authorList>
    </citation>
    <scope>NUCLEOTIDE SEQUENCE</scope>
    <source>
        <strain evidence="7">TK19036</strain>
    </source>
</reference>
<accession>A0AA49GSA8</accession>
<feature type="chain" id="PRO_5041223660" evidence="5">
    <location>
        <begin position="19"/>
        <end position="428"/>
    </location>
</feature>
<name>A0AA49GSA8_9BACT</name>
<evidence type="ECO:0000256" key="5">
    <source>
        <dbReference type="SAM" id="SignalP"/>
    </source>
</evidence>
<dbReference type="PROSITE" id="PS00758">
    <property type="entry name" value="ARGE_DAPE_CPG2_1"/>
    <property type="match status" value="1"/>
</dbReference>
<dbReference type="PANTHER" id="PTHR43808:SF32">
    <property type="entry name" value="ARGE_DAPE-RELATED DEACYLASE"/>
    <property type="match status" value="1"/>
</dbReference>
<dbReference type="InterPro" id="IPR002933">
    <property type="entry name" value="Peptidase_M20"/>
</dbReference>
<sequence>MKNALLLLFLFTTFLPLAAQKLSRAEKKILQQVETNYESSVSFLERTVNINSGTFNHAGVQEVGKIYDSLLTSMGFETQWIEMPSEMNRAGHLMGEIKGSKGKKILLIGHIDTVFEPDSPFQTWNVTDSIATGPGATDMKGGNMVLLYALKALHDAGQLEDRQIIVMLHGDEENAGDPIDLSRKDIRDAAQRSDVALSFEPGTGYHYATVARRGSSSWHLEATGKQSHSSRVFSENVGAGAVYETARILHRFYDELQEEYLTYNPGIIIGGTKMNMDTTGTQGSVNGKTNVVANTTIVNGDLRFITEEQKESTREKMREIVADHLPLTEASITFEDGYPAMPPTEGNRQLLSILDRVSQDLGQGAVEAYDPGKRGAGDISFIAEYLDCLDGLGAIGGNSHAPEEFINLNSLENIIKRASIFIHRLSSE</sequence>
<dbReference type="GO" id="GO:0016787">
    <property type="term" value="F:hydrolase activity"/>
    <property type="evidence" value="ECO:0007669"/>
    <property type="project" value="UniProtKB-KW"/>
</dbReference>
<evidence type="ECO:0000256" key="3">
    <source>
        <dbReference type="ARBA" id="ARBA00022801"/>
    </source>
</evidence>
<evidence type="ECO:0000259" key="6">
    <source>
        <dbReference type="Pfam" id="PF07687"/>
    </source>
</evidence>
<dbReference type="Pfam" id="PF07687">
    <property type="entry name" value="M20_dimer"/>
    <property type="match status" value="1"/>
</dbReference>
<feature type="signal peptide" evidence="5">
    <location>
        <begin position="1"/>
        <end position="18"/>
    </location>
</feature>
<dbReference type="SUPFAM" id="SSF53187">
    <property type="entry name" value="Zn-dependent exopeptidases"/>
    <property type="match status" value="1"/>
</dbReference>
<dbReference type="Pfam" id="PF01546">
    <property type="entry name" value="Peptidase_M20"/>
    <property type="match status" value="1"/>
</dbReference>
<keyword evidence="5" id="KW-0732">Signal</keyword>